<dbReference type="AlphaFoldDB" id="A0A285SYL4"/>
<protein>
    <submittedName>
        <fullName evidence="2">Uncharacterized protein</fullName>
    </submittedName>
</protein>
<sequence>MVLASFVLTIFSFAAGRWAGWVRFEKWVSLASVALSGSICIACWIFASYLSSNADNGFQPMAVAYFAFLASVVFLMNALMALFGMWFRRRAVKMKEGS</sequence>
<dbReference type="Proteomes" id="UP000219331">
    <property type="component" value="Unassembled WGS sequence"/>
</dbReference>
<feature type="transmembrane region" description="Helical" evidence="1">
    <location>
        <begin position="62"/>
        <end position="87"/>
    </location>
</feature>
<keyword evidence="3" id="KW-1185">Reference proteome</keyword>
<feature type="transmembrane region" description="Helical" evidence="1">
    <location>
        <begin position="29"/>
        <end position="50"/>
    </location>
</feature>
<keyword evidence="1" id="KW-1133">Transmembrane helix</keyword>
<evidence type="ECO:0000313" key="3">
    <source>
        <dbReference type="Proteomes" id="UP000219331"/>
    </source>
</evidence>
<keyword evidence="1" id="KW-0812">Transmembrane</keyword>
<reference evidence="2 3" key="1">
    <citation type="submission" date="2017-08" db="EMBL/GenBank/DDBJ databases">
        <authorList>
            <person name="de Groot N.N."/>
        </authorList>
    </citation>
    <scope>NUCLEOTIDE SEQUENCE [LARGE SCALE GENOMIC DNA]</scope>
    <source>
        <strain evidence="2 3">USBA 352</strain>
    </source>
</reference>
<gene>
    <name evidence="2" type="ORF">SAMN05421512_107253</name>
</gene>
<accession>A0A285SYL4</accession>
<dbReference type="STRING" id="538381.GCA_001696535_03793"/>
<proteinExistence type="predicted"/>
<name>A0A285SYL4_9HYPH</name>
<evidence type="ECO:0000256" key="1">
    <source>
        <dbReference type="SAM" id="Phobius"/>
    </source>
</evidence>
<dbReference type="EMBL" id="OBML01000007">
    <property type="protein sequence ID" value="SOC13847.1"/>
    <property type="molecule type" value="Genomic_DNA"/>
</dbReference>
<evidence type="ECO:0000313" key="2">
    <source>
        <dbReference type="EMBL" id="SOC13847.1"/>
    </source>
</evidence>
<keyword evidence="1" id="KW-0472">Membrane</keyword>
<organism evidence="2 3">
    <name type="scientific">Stappia indica</name>
    <dbReference type="NCBI Taxonomy" id="538381"/>
    <lineage>
        <taxon>Bacteria</taxon>
        <taxon>Pseudomonadati</taxon>
        <taxon>Pseudomonadota</taxon>
        <taxon>Alphaproteobacteria</taxon>
        <taxon>Hyphomicrobiales</taxon>
        <taxon>Stappiaceae</taxon>
        <taxon>Stappia</taxon>
    </lineage>
</organism>